<dbReference type="PANTHER" id="PTHR31286:SF180">
    <property type="entry name" value="OS10G0362600 PROTEIN"/>
    <property type="match status" value="1"/>
</dbReference>
<feature type="region of interest" description="Disordered" evidence="1">
    <location>
        <begin position="348"/>
        <end position="373"/>
    </location>
</feature>
<reference evidence="5" key="1">
    <citation type="submission" date="2017-07" db="EMBL/GenBank/DDBJ databases">
        <title>Taro Niue Genome Assembly and Annotation.</title>
        <authorList>
            <person name="Atibalentja N."/>
            <person name="Keating K."/>
            <person name="Fields C.J."/>
        </authorList>
    </citation>
    <scope>NUCLEOTIDE SEQUENCE</scope>
    <source>
        <strain evidence="5">Niue_2</strain>
        <tissue evidence="5">Leaf</tissue>
    </source>
</reference>
<dbReference type="SUPFAM" id="SSF56219">
    <property type="entry name" value="DNase I-like"/>
    <property type="match status" value="1"/>
</dbReference>
<feature type="region of interest" description="Disordered" evidence="1">
    <location>
        <begin position="405"/>
        <end position="502"/>
    </location>
</feature>
<dbReference type="InterPro" id="IPR012337">
    <property type="entry name" value="RNaseH-like_sf"/>
</dbReference>
<dbReference type="InterPro" id="IPR036691">
    <property type="entry name" value="Endo/exonu/phosph_ase_sf"/>
</dbReference>
<dbReference type="GO" id="GO:0003676">
    <property type="term" value="F:nucleic acid binding"/>
    <property type="evidence" value="ECO:0007669"/>
    <property type="project" value="InterPro"/>
</dbReference>
<proteinExistence type="predicted"/>
<gene>
    <name evidence="5" type="ORF">Taro_003350</name>
</gene>
<evidence type="ECO:0000259" key="4">
    <source>
        <dbReference type="Pfam" id="PF14111"/>
    </source>
</evidence>
<evidence type="ECO:0000313" key="6">
    <source>
        <dbReference type="Proteomes" id="UP000652761"/>
    </source>
</evidence>
<keyword evidence="6" id="KW-1185">Reference proteome</keyword>
<dbReference type="OrthoDB" id="682893at2759"/>
<feature type="region of interest" description="Disordered" evidence="1">
    <location>
        <begin position="1"/>
        <end position="21"/>
    </location>
</feature>
<feature type="domain" description="DUF4283" evidence="4">
    <location>
        <begin position="74"/>
        <end position="155"/>
    </location>
</feature>
<evidence type="ECO:0000256" key="1">
    <source>
        <dbReference type="SAM" id="MobiDB-lite"/>
    </source>
</evidence>
<dbReference type="InterPro" id="IPR026960">
    <property type="entry name" value="RVT-Znf"/>
</dbReference>
<dbReference type="InterPro" id="IPR025558">
    <property type="entry name" value="DUF4283"/>
</dbReference>
<dbReference type="SUPFAM" id="SSF53098">
    <property type="entry name" value="Ribonuclease H-like"/>
    <property type="match status" value="1"/>
</dbReference>
<dbReference type="InterPro" id="IPR036397">
    <property type="entry name" value="RNaseH_sf"/>
</dbReference>
<dbReference type="PANTHER" id="PTHR31286">
    <property type="entry name" value="GLYCINE-RICH CELL WALL STRUCTURAL PROTEIN 1.8-LIKE"/>
    <property type="match status" value="1"/>
</dbReference>
<dbReference type="Gene3D" id="3.60.10.10">
    <property type="entry name" value="Endonuclease/exonuclease/phosphatase"/>
    <property type="match status" value="1"/>
</dbReference>
<feature type="compositionally biased region" description="Basic and acidic residues" evidence="1">
    <location>
        <begin position="311"/>
        <end position="321"/>
    </location>
</feature>
<feature type="compositionally biased region" description="Polar residues" evidence="1">
    <location>
        <begin position="1205"/>
        <end position="1221"/>
    </location>
</feature>
<feature type="compositionally biased region" description="Basic and acidic residues" evidence="1">
    <location>
        <begin position="468"/>
        <end position="494"/>
    </location>
</feature>
<feature type="region of interest" description="Disordered" evidence="1">
    <location>
        <begin position="258"/>
        <end position="324"/>
    </location>
</feature>
<evidence type="ECO:0000259" key="2">
    <source>
        <dbReference type="Pfam" id="PF13456"/>
    </source>
</evidence>
<feature type="region of interest" description="Disordered" evidence="1">
    <location>
        <begin position="1176"/>
        <end position="1221"/>
    </location>
</feature>
<feature type="domain" description="RNase H type-1" evidence="2">
    <location>
        <begin position="934"/>
        <end position="1016"/>
    </location>
</feature>
<sequence>MAAAAPSPGANNTTPATPSVWGTAAAATPTFAQVLLRSIQPPTVPVPVHPPATTNAGEPAIFFSAEEVKLSCKALDLAVIAKTPQGRPPFQDIRSHLTQRFKLQKDFLISALDGRHLLIRFKSEQDYYKVLLKDSVFVHGRLFKFAKWTMDFSPTKDSPLVPVWVQMPDLPANFYCEPMIRSIAGTIGPVLQIDLNTSRMIKTDASTVCIQMDVSKKLPDRVWVGIGATGRWQPLTYPAPPMFCTGCSRLGHTTKNCRQTNPGNKEKPARDAQEDHTQLAIPKATTWRPIRAGARPEKSCTAVQETSEPSPVHEKNNDNRLLHGAPNAAQSINNQVSLHGIYDSDQEATHSGVHNKENYEDGTPTPVGTHISSPVSIHAAPVKNKQPPAASTSTTAHKVLDGIPKQLHNPESADNPPAGKVEGPPRTQTLLPCNIQQESSLTTHKHSRHTHEESGSQHDSGNDTSDPGGKEPQEQLDTQKKQKGQDCTKAEGKNKTQPPSSKGVIIYLPVTHNVRAAPGLTPPEEDNLNNLHVAFAGKQKAQQQPREEGVRTRGGSRDAGFSGSKYTWYNGQQQNCIWTRIDHLFFNVEWAISCPALHVQHLSKACSDHCPLLISSTANTKQGPSRFTFQHMWCSHDKFIDDSAQAWRMAPTAGNPLLNITQKLKHMKLFYRKWNKEVFAFSDPMSSQLQTAFRHCPMNLFLYFLTNNNTHDTWIWRPTQNGKFSTRSVRTILTSEAEPHWAVLWAPYIPLKWSVLVWRILRDILPVDGTVKEKGVPLVSKCSYSLNPQEETTLHLFFTGNTASQIWSAMSHLLHFSNTNKAKAADSITAYLTRREPDAAAARLTRCTFMAILWEIWCSRNKARLQDQSMATRHITNRSMLAVRAICTAHKFQKIPQEWAAALGQGITDKDKLQARTPRVVRWSTPPLGRLKLNVDGAFRPVSGEAGGGGIIRDQNGTLCCAFAQTYDGLSSSLEAEALALRDGIAMCCRTGISDVMIETDSQNLLQIVTVQQTHQWDIASAGRTPSGGDGAVVRIPVASSGSPFFSVRHPQDAYDSPSGSSDPWVVTAKIGFSAWAEGRVLGSLQLDMAPHRRSQARVLVEQQGESKVPAQGQVQEEVTADESVAWPQGAAAAAGGQQQQEYEPKLQQYADWFPMAEQFFRAMYQGAWQPGQAAAGVQFPVPPPAVPEQPQVEPEVEQPERQQRSGTGSTRAEQQRTSVTEGRTALLERFLRLRPPMFHGEYDPDKAESWTHELERIFKTMECAEEDQRFSEVFLGEYFLDHARRSDQACAEKFIVGLRPDLRWGVTAHTCTTLGEAVAKATALDKETCSGLRSKFKQMSTHGGGRGKQQKRQSRFAEQSVVQGAE</sequence>
<dbReference type="Proteomes" id="UP000652761">
    <property type="component" value="Unassembled WGS sequence"/>
</dbReference>
<name>A0A843TNK3_COLES</name>
<feature type="compositionally biased region" description="Basic and acidic residues" evidence="1">
    <location>
        <begin position="264"/>
        <end position="277"/>
    </location>
</feature>
<protein>
    <recommendedName>
        <fullName evidence="7">RNase H type-1 domain-containing protein</fullName>
    </recommendedName>
</protein>
<evidence type="ECO:0008006" key="7">
    <source>
        <dbReference type="Google" id="ProtNLM"/>
    </source>
</evidence>
<dbReference type="InterPro" id="IPR002156">
    <property type="entry name" value="RNaseH_domain"/>
</dbReference>
<organism evidence="5 6">
    <name type="scientific">Colocasia esculenta</name>
    <name type="common">Wild taro</name>
    <name type="synonym">Arum esculentum</name>
    <dbReference type="NCBI Taxonomy" id="4460"/>
    <lineage>
        <taxon>Eukaryota</taxon>
        <taxon>Viridiplantae</taxon>
        <taxon>Streptophyta</taxon>
        <taxon>Embryophyta</taxon>
        <taxon>Tracheophyta</taxon>
        <taxon>Spermatophyta</taxon>
        <taxon>Magnoliopsida</taxon>
        <taxon>Liliopsida</taxon>
        <taxon>Araceae</taxon>
        <taxon>Aroideae</taxon>
        <taxon>Colocasieae</taxon>
        <taxon>Colocasia</taxon>
    </lineage>
</organism>
<comment type="caution">
    <text evidence="5">The sequence shown here is derived from an EMBL/GenBank/DDBJ whole genome shotgun (WGS) entry which is preliminary data.</text>
</comment>
<feature type="compositionally biased region" description="Polar residues" evidence="1">
    <location>
        <begin position="426"/>
        <end position="442"/>
    </location>
</feature>
<dbReference type="GO" id="GO:0004523">
    <property type="term" value="F:RNA-DNA hybrid ribonuclease activity"/>
    <property type="evidence" value="ECO:0007669"/>
    <property type="project" value="InterPro"/>
</dbReference>
<evidence type="ECO:0000313" key="5">
    <source>
        <dbReference type="EMBL" id="MQL71033.1"/>
    </source>
</evidence>
<dbReference type="Pfam" id="PF13966">
    <property type="entry name" value="zf-RVT"/>
    <property type="match status" value="1"/>
</dbReference>
<feature type="domain" description="Reverse transcriptase zinc-binding" evidence="3">
    <location>
        <begin position="734"/>
        <end position="807"/>
    </location>
</feature>
<accession>A0A843TNK3</accession>
<dbReference type="InterPro" id="IPR044730">
    <property type="entry name" value="RNase_H-like_dom_plant"/>
</dbReference>
<dbReference type="InterPro" id="IPR040256">
    <property type="entry name" value="At4g02000-like"/>
</dbReference>
<feature type="region of interest" description="Disordered" evidence="1">
    <location>
        <begin position="1336"/>
        <end position="1367"/>
    </location>
</feature>
<dbReference type="Gene3D" id="3.30.420.10">
    <property type="entry name" value="Ribonuclease H-like superfamily/Ribonuclease H"/>
    <property type="match status" value="1"/>
</dbReference>
<dbReference type="Pfam" id="PF13456">
    <property type="entry name" value="RVT_3"/>
    <property type="match status" value="1"/>
</dbReference>
<evidence type="ECO:0000259" key="3">
    <source>
        <dbReference type="Pfam" id="PF13966"/>
    </source>
</evidence>
<feature type="region of interest" description="Disordered" evidence="1">
    <location>
        <begin position="537"/>
        <end position="559"/>
    </location>
</feature>
<dbReference type="Pfam" id="PF14111">
    <property type="entry name" value="DUF4283"/>
    <property type="match status" value="1"/>
</dbReference>
<feature type="compositionally biased region" description="Polar residues" evidence="1">
    <location>
        <begin position="1357"/>
        <end position="1367"/>
    </location>
</feature>
<dbReference type="EMBL" id="NMUH01000086">
    <property type="protein sequence ID" value="MQL71033.1"/>
    <property type="molecule type" value="Genomic_DNA"/>
</dbReference>
<dbReference type="CDD" id="cd06222">
    <property type="entry name" value="RNase_H_like"/>
    <property type="match status" value="1"/>
</dbReference>